<dbReference type="PANTHER" id="PTHR33701">
    <property type="entry name" value="TRANSMEMBRANE PROTEIN"/>
    <property type="match status" value="1"/>
</dbReference>
<protein>
    <submittedName>
        <fullName evidence="1">Uncharacterized protein</fullName>
    </submittedName>
</protein>
<keyword evidence="2" id="KW-1185">Reference proteome</keyword>
<dbReference type="Proteomes" id="UP000036987">
    <property type="component" value="Unassembled WGS sequence"/>
</dbReference>
<comment type="caution">
    <text evidence="1">The sequence shown here is derived from an EMBL/GenBank/DDBJ whole genome shotgun (WGS) entry which is preliminary data.</text>
</comment>
<name>A0A0K9P6Q0_ZOSMR</name>
<sequence>MMVLSKMHAGGSGGEITPSCSAVLRGDKILTTVECLRGMLQAERVASRAAREEQHLMAKRLTEMERLLDIEIKAWNRAEKWLTNALKKLQTLKHRDISDSSTSIGTYYSARSVENGADSINSGNHFYDDDDDSDIRGVSEQDQSIHGSEFIENFPVEDSGNRHAHSYKFQSRNIEEEKGNNSENNQTYDFLVSIKQVKDQPHDSMGSRVTV</sequence>
<gene>
    <name evidence="1" type="ORF">ZOSMA_353G00090</name>
</gene>
<organism evidence="1 2">
    <name type="scientific">Zostera marina</name>
    <name type="common">Eelgrass</name>
    <dbReference type="NCBI Taxonomy" id="29655"/>
    <lineage>
        <taxon>Eukaryota</taxon>
        <taxon>Viridiplantae</taxon>
        <taxon>Streptophyta</taxon>
        <taxon>Embryophyta</taxon>
        <taxon>Tracheophyta</taxon>
        <taxon>Spermatophyta</taxon>
        <taxon>Magnoliopsida</taxon>
        <taxon>Liliopsida</taxon>
        <taxon>Zosteraceae</taxon>
        <taxon>Zostera</taxon>
    </lineage>
</organism>
<dbReference type="PANTHER" id="PTHR33701:SF2">
    <property type="entry name" value="TRANSMEMBRANE PROTEIN"/>
    <property type="match status" value="1"/>
</dbReference>
<reference evidence="2" key="1">
    <citation type="journal article" date="2016" name="Nature">
        <title>The genome of the seagrass Zostera marina reveals angiosperm adaptation to the sea.</title>
        <authorList>
            <person name="Olsen J.L."/>
            <person name="Rouze P."/>
            <person name="Verhelst B."/>
            <person name="Lin Y.-C."/>
            <person name="Bayer T."/>
            <person name="Collen J."/>
            <person name="Dattolo E."/>
            <person name="De Paoli E."/>
            <person name="Dittami S."/>
            <person name="Maumus F."/>
            <person name="Michel G."/>
            <person name="Kersting A."/>
            <person name="Lauritano C."/>
            <person name="Lohaus R."/>
            <person name="Toepel M."/>
            <person name="Tonon T."/>
            <person name="Vanneste K."/>
            <person name="Amirebrahimi M."/>
            <person name="Brakel J."/>
            <person name="Bostroem C."/>
            <person name="Chovatia M."/>
            <person name="Grimwood J."/>
            <person name="Jenkins J.W."/>
            <person name="Jueterbock A."/>
            <person name="Mraz A."/>
            <person name="Stam W.T."/>
            <person name="Tice H."/>
            <person name="Bornberg-Bauer E."/>
            <person name="Green P.J."/>
            <person name="Pearson G.A."/>
            <person name="Procaccini G."/>
            <person name="Duarte C.M."/>
            <person name="Schmutz J."/>
            <person name="Reusch T.B.H."/>
            <person name="Van de Peer Y."/>
        </authorList>
    </citation>
    <scope>NUCLEOTIDE SEQUENCE [LARGE SCALE GENOMIC DNA]</scope>
    <source>
        <strain evidence="2">cv. Finnish</strain>
    </source>
</reference>
<dbReference type="AlphaFoldDB" id="A0A0K9P6Q0"/>
<proteinExistence type="predicted"/>
<accession>A0A0K9P6Q0</accession>
<dbReference type="OrthoDB" id="766191at2759"/>
<evidence type="ECO:0000313" key="1">
    <source>
        <dbReference type="EMBL" id="KMZ64683.1"/>
    </source>
</evidence>
<dbReference type="EMBL" id="LFYR01001110">
    <property type="protein sequence ID" value="KMZ64683.1"/>
    <property type="molecule type" value="Genomic_DNA"/>
</dbReference>
<evidence type="ECO:0000313" key="2">
    <source>
        <dbReference type="Proteomes" id="UP000036987"/>
    </source>
</evidence>